<accession>A0A4R6J4C0</accession>
<evidence type="ECO:0000313" key="1">
    <source>
        <dbReference type="EMBL" id="TDO30232.1"/>
    </source>
</evidence>
<name>A0A4R6J4C0_9ACTN</name>
<organism evidence="1 2">
    <name type="scientific">Kribbella caucasensis</name>
    <dbReference type="NCBI Taxonomy" id="2512215"/>
    <lineage>
        <taxon>Bacteria</taxon>
        <taxon>Bacillati</taxon>
        <taxon>Actinomycetota</taxon>
        <taxon>Actinomycetes</taxon>
        <taxon>Propionibacteriales</taxon>
        <taxon>Kribbellaceae</taxon>
        <taxon>Kribbella</taxon>
    </lineage>
</organism>
<protein>
    <recommendedName>
        <fullName evidence="3">Tyr recombinase domain-containing protein</fullName>
    </recommendedName>
</protein>
<dbReference type="EMBL" id="SNWQ01000039">
    <property type="protein sequence ID" value="TDO30232.1"/>
    <property type="molecule type" value="Genomic_DNA"/>
</dbReference>
<dbReference type="Proteomes" id="UP000295388">
    <property type="component" value="Unassembled WGS sequence"/>
</dbReference>
<reference evidence="1 2" key="1">
    <citation type="submission" date="2019-03" db="EMBL/GenBank/DDBJ databases">
        <title>Genomic Encyclopedia of Type Strains, Phase III (KMG-III): the genomes of soil and plant-associated and newly described type strains.</title>
        <authorList>
            <person name="Whitman W."/>
        </authorList>
    </citation>
    <scope>NUCLEOTIDE SEQUENCE [LARGE SCALE GENOMIC DNA]</scope>
    <source>
        <strain evidence="1 2">VKM Ac-2527</strain>
    </source>
</reference>
<evidence type="ECO:0000313" key="2">
    <source>
        <dbReference type="Proteomes" id="UP000295388"/>
    </source>
</evidence>
<dbReference type="RefSeq" id="WP_133805701.1">
    <property type="nucleotide sequence ID" value="NZ_SNWQ01000039.1"/>
</dbReference>
<evidence type="ECO:0008006" key="3">
    <source>
        <dbReference type="Google" id="ProtNLM"/>
    </source>
</evidence>
<sequence>MALGVYVEDLDLTPGNEHVLVHGKGGQIRILLLDDQKLVNLQRRFLRETGWTGPAKGEPQELGR</sequence>
<keyword evidence="2" id="KW-1185">Reference proteome</keyword>
<comment type="caution">
    <text evidence="1">The sequence shown here is derived from an EMBL/GenBank/DDBJ whole genome shotgun (WGS) entry which is preliminary data.</text>
</comment>
<dbReference type="OrthoDB" id="9803188at2"/>
<gene>
    <name evidence="1" type="ORF">EV643_13931</name>
</gene>
<proteinExistence type="predicted"/>
<dbReference type="AlphaFoldDB" id="A0A4R6J4C0"/>